<keyword evidence="3" id="KW-1185">Reference proteome</keyword>
<evidence type="ECO:0000313" key="3">
    <source>
        <dbReference type="Proteomes" id="UP000198814"/>
    </source>
</evidence>
<organism evidence="2 3">
    <name type="scientific">Nitrosomonas oligotropha</name>
    <dbReference type="NCBI Taxonomy" id="42354"/>
    <lineage>
        <taxon>Bacteria</taxon>
        <taxon>Pseudomonadati</taxon>
        <taxon>Pseudomonadota</taxon>
        <taxon>Betaproteobacteria</taxon>
        <taxon>Nitrosomonadales</taxon>
        <taxon>Nitrosomonadaceae</taxon>
        <taxon>Nitrosomonas</taxon>
    </lineage>
</organism>
<protein>
    <recommendedName>
        <fullName evidence="4">Replication initiation factor</fullName>
    </recommendedName>
</protein>
<evidence type="ECO:0000256" key="1">
    <source>
        <dbReference type="SAM" id="MobiDB-lite"/>
    </source>
</evidence>
<proteinExistence type="predicted"/>
<evidence type="ECO:0008006" key="4">
    <source>
        <dbReference type="Google" id="ProtNLM"/>
    </source>
</evidence>
<reference evidence="3" key="1">
    <citation type="submission" date="2016-10" db="EMBL/GenBank/DDBJ databases">
        <authorList>
            <person name="Varghese N."/>
            <person name="Submissions S."/>
        </authorList>
    </citation>
    <scope>NUCLEOTIDE SEQUENCE [LARGE SCALE GENOMIC DNA]</scope>
    <source>
        <strain evidence="3">Nm76</strain>
    </source>
</reference>
<dbReference type="STRING" id="42354.SAMN05216333_14615"/>
<name>A0A1H8V6I6_9PROT</name>
<gene>
    <name evidence="2" type="ORF">SAMN05216333_14615</name>
</gene>
<sequence length="460" mass="52217">MTKEVEVLSSAVTSDQNQSAEPPRDATRASAAAWRDGEVENDLTDVLHQSISSSQGTPSSNTVPNNCNSEYFKLLRFGVDSLYLSYPGELLSVVDDKLKELKQIAQSPEPFEQVKAQYPINGHIFEVKDKGARLFPYILEDNAFRIQLSRSQSVPLAYVKISSEYLTHVGSVTAEKALKAILDQFGVVHESANVSRIDLFVDFVSSENMESWDRHAWVTRASLINTYSIERAFSGWVIGAGGVISCRLYDKTLEIEKQSKKFYLHELWKKAGWNGKDKVWRLEFQLNREVLTQKGLGKLTEVLDNLNGLWSYATTEWLRLTLPNVDDQTRSRWPIHPLWGYLSSIDWETNGGPLSSRFSAARVPSDDWLCKMGLSTLISLMASKGIKDFDSGIRAFKDALYVYHERKSFYLGLTFDDYIQEKVTIKARQFNTILNRSLEVEEKTSINKDAAEYRKQSDGE</sequence>
<accession>A0A1H8V6I6</accession>
<dbReference type="RefSeq" id="WP_090322636.1">
    <property type="nucleotide sequence ID" value="NZ_FNOE01000048.1"/>
</dbReference>
<dbReference type="EMBL" id="FODO01000046">
    <property type="protein sequence ID" value="SEP10854.1"/>
    <property type="molecule type" value="Genomic_DNA"/>
</dbReference>
<feature type="compositionally biased region" description="Polar residues" evidence="1">
    <location>
        <begin position="10"/>
        <end position="20"/>
    </location>
</feature>
<feature type="region of interest" description="Disordered" evidence="1">
    <location>
        <begin position="1"/>
        <end position="30"/>
    </location>
</feature>
<dbReference type="Proteomes" id="UP000198814">
    <property type="component" value="Unassembled WGS sequence"/>
</dbReference>
<dbReference type="AlphaFoldDB" id="A0A1H8V6I6"/>
<dbReference type="OrthoDB" id="5396022at2"/>
<evidence type="ECO:0000313" key="2">
    <source>
        <dbReference type="EMBL" id="SEP10854.1"/>
    </source>
</evidence>